<evidence type="ECO:0000313" key="3">
    <source>
        <dbReference type="EMBL" id="KAL0955800.1"/>
    </source>
</evidence>
<dbReference type="Proteomes" id="UP001556367">
    <property type="component" value="Unassembled WGS sequence"/>
</dbReference>
<organism evidence="3 4">
    <name type="scientific">Hohenbuehelia grisea</name>
    <dbReference type="NCBI Taxonomy" id="104357"/>
    <lineage>
        <taxon>Eukaryota</taxon>
        <taxon>Fungi</taxon>
        <taxon>Dikarya</taxon>
        <taxon>Basidiomycota</taxon>
        <taxon>Agaricomycotina</taxon>
        <taxon>Agaricomycetes</taxon>
        <taxon>Agaricomycetidae</taxon>
        <taxon>Agaricales</taxon>
        <taxon>Pleurotineae</taxon>
        <taxon>Pleurotaceae</taxon>
        <taxon>Hohenbuehelia</taxon>
    </lineage>
</organism>
<dbReference type="EMBL" id="JASNQZ010000006">
    <property type="protein sequence ID" value="KAL0955800.1"/>
    <property type="molecule type" value="Genomic_DNA"/>
</dbReference>
<feature type="transmembrane region" description="Helical" evidence="1">
    <location>
        <begin position="201"/>
        <end position="221"/>
    </location>
</feature>
<evidence type="ECO:0000259" key="2">
    <source>
        <dbReference type="Pfam" id="PF20153"/>
    </source>
</evidence>
<evidence type="ECO:0000256" key="1">
    <source>
        <dbReference type="SAM" id="Phobius"/>
    </source>
</evidence>
<comment type="caution">
    <text evidence="3">The sequence shown here is derived from an EMBL/GenBank/DDBJ whole genome shotgun (WGS) entry which is preliminary data.</text>
</comment>
<name>A0ABR3JJZ1_9AGAR</name>
<reference evidence="4" key="1">
    <citation type="submission" date="2024-06" db="EMBL/GenBank/DDBJ databases">
        <title>Multi-omics analyses provide insights into the biosynthesis of the anticancer antibiotic pleurotin in Hohenbuehelia grisea.</title>
        <authorList>
            <person name="Weaver J.A."/>
            <person name="Alberti F."/>
        </authorList>
    </citation>
    <scope>NUCLEOTIDE SEQUENCE [LARGE SCALE GENOMIC DNA]</scope>
    <source>
        <strain evidence="4">T-177</strain>
    </source>
</reference>
<accession>A0ABR3JJZ1</accession>
<feature type="transmembrane region" description="Helical" evidence="1">
    <location>
        <begin position="136"/>
        <end position="158"/>
    </location>
</feature>
<feature type="transmembrane region" description="Helical" evidence="1">
    <location>
        <begin position="227"/>
        <end position="251"/>
    </location>
</feature>
<keyword evidence="1" id="KW-0472">Membrane</keyword>
<keyword evidence="4" id="KW-1185">Reference proteome</keyword>
<protein>
    <recommendedName>
        <fullName evidence="2">DUF6535 domain-containing protein</fullName>
    </recommendedName>
</protein>
<dbReference type="InterPro" id="IPR045338">
    <property type="entry name" value="DUF6535"/>
</dbReference>
<gene>
    <name evidence="3" type="ORF">HGRIS_002009</name>
</gene>
<feature type="transmembrane region" description="Helical" evidence="1">
    <location>
        <begin position="71"/>
        <end position="91"/>
    </location>
</feature>
<feature type="domain" description="DUF6535" evidence="2">
    <location>
        <begin position="47"/>
        <end position="222"/>
    </location>
</feature>
<keyword evidence="1" id="KW-0812">Transmembrane</keyword>
<dbReference type="Pfam" id="PF20153">
    <property type="entry name" value="DUF6535"/>
    <property type="match status" value="1"/>
</dbReference>
<evidence type="ECO:0000313" key="4">
    <source>
        <dbReference type="Proteomes" id="UP001556367"/>
    </source>
</evidence>
<proteinExistence type="predicted"/>
<keyword evidence="1" id="KW-1133">Transmembrane helix</keyword>
<sequence length="1110" mass="124930">MTNAVSAADDSTPLDPEGLLSKKIADQVLQRLTESSNAGQDLRSRFWTTYKAESEEYDKEFFKMYNDNLDIVLIFSGLFSAVSTTFIQGMVDDLEPDPNETTNALLQIIAHSLNASLFPDPPEQPLSWDGPDSLTVWTQCILYASLAASLLAALGGVLGKQWLNYYARLEERGSTDARCRSRQQKLYGIDRWRFRGVIECLPLLLQASLLLFGIGMSSFIWSRQSTIGAVIIGATSLGVLFYVFIVMASLISPYCPFQTPVAEAIKKITPFLARGWAGSVNGYYTWLDPSRMDMFIYRRLQSFSGSPDIIHLIATPFIVMQYMMVRVVETIVDSARSVLASSRHFDSWFDQERKDKFIADRVVIPRSGNKASAVWVFITRQLMVISYLWTRILEQLKGKKSSSAKLALGFTSLAPPQSDAMTVSWILQSFTEPSVITTAAQMVLEIEWPPDIDVFPVFYQLFYSFVDCLPSIRNHDVPVMVRERANATGKALLHLLIERLTLGDNLMDKLLSWDINAPSRVYAVHPWGEGDVVGMYLLLEHWIASANTSDAYFLQRDRVLHFFCGSTPSPWKAHLIPHIAYNHKTIVYDEAVDNFPGTLYGAFEDIACTLSNGASLPDLVLADLLLAAAFLLGCRVDKRDLLKLDKSQHVDQILDVLITTFPQAYTGATDTRRPRILTLLGLVHPIYMHRVPRNIEIADGFPLWCLWLSKQCASKDQVQPFKHLRDGKLVPFTGTATSWALELCVRAASAPYSQGSHRWMWSLFVGLEETPNSSFRYRGGEVIDFAEWLLGFIHSLRGRCDKIDARSSIAASVVKTDIAHALLALSGLTVKNTLVAEDINSRLVDNIQWAMDTNQPTLLRNAALKLFRDLIRHKIHGANIASSTNERLLVKLRSTIEEPAQGQETVQVDSDRDEAFMTIVSTIAKSIPASSQPLFESVIPSCVKIVRAHIDSLTTLRTSLIDAAIVLFVYQGLLPDEEDFMNQMHDIAWKSYCDSDEYSFPFMGYFCPIIARPPSESPCDDRKVFRFQQRLDFAMAWLEYCHERFARGLDGSPRQRWSEQDIAAKDWGQVRDGLERLRQMGGRSRGLLATRFGDVDVFGGTLTRDEDTDK</sequence>